<evidence type="ECO:0000313" key="2">
    <source>
        <dbReference type="Proteomes" id="UP001396334"/>
    </source>
</evidence>
<proteinExistence type="predicted"/>
<gene>
    <name evidence="1" type="ORF">V6N11_048357</name>
</gene>
<keyword evidence="2" id="KW-1185">Reference proteome</keyword>
<dbReference type="Proteomes" id="UP001396334">
    <property type="component" value="Unassembled WGS sequence"/>
</dbReference>
<reference evidence="1 2" key="1">
    <citation type="journal article" date="2024" name="G3 (Bethesda)">
        <title>Genome assembly of Hibiscus sabdariffa L. provides insights into metabolisms of medicinal natural products.</title>
        <authorList>
            <person name="Kim T."/>
        </authorList>
    </citation>
    <scope>NUCLEOTIDE SEQUENCE [LARGE SCALE GENOMIC DNA]</scope>
    <source>
        <strain evidence="1">TK-2024</strain>
        <tissue evidence="1">Old leaves</tissue>
    </source>
</reference>
<organism evidence="1 2">
    <name type="scientific">Hibiscus sabdariffa</name>
    <name type="common">roselle</name>
    <dbReference type="NCBI Taxonomy" id="183260"/>
    <lineage>
        <taxon>Eukaryota</taxon>
        <taxon>Viridiplantae</taxon>
        <taxon>Streptophyta</taxon>
        <taxon>Embryophyta</taxon>
        <taxon>Tracheophyta</taxon>
        <taxon>Spermatophyta</taxon>
        <taxon>Magnoliopsida</taxon>
        <taxon>eudicotyledons</taxon>
        <taxon>Gunneridae</taxon>
        <taxon>Pentapetalae</taxon>
        <taxon>rosids</taxon>
        <taxon>malvids</taxon>
        <taxon>Malvales</taxon>
        <taxon>Malvaceae</taxon>
        <taxon>Malvoideae</taxon>
        <taxon>Hibiscus</taxon>
    </lineage>
</organism>
<comment type="caution">
    <text evidence="1">The sequence shown here is derived from an EMBL/GenBank/DDBJ whole genome shotgun (WGS) entry which is preliminary data.</text>
</comment>
<sequence>MCQVLAKRSKLSSLQKALMDNPTADVVAQERIVTKELGDLLRAEEKLLYQKSRIQFLKEGDQNIGYYFRQVAVRQKVNTIKALQNDHGQWVESYDGIFEVLVQFFSNFLSVTDSSVQGISNGLLRDILGVEFTPEMQSSLIAPITRKEIRDVLFAMKGDKAPGPDGKGIGGFMEEMRILTIFCLIKSDIRLRLANCFILDHVDPY</sequence>
<accession>A0ABR2PVG4</accession>
<protein>
    <submittedName>
        <fullName evidence="1">Uncharacterized protein</fullName>
    </submittedName>
</protein>
<evidence type="ECO:0000313" key="1">
    <source>
        <dbReference type="EMBL" id="KAK8992269.1"/>
    </source>
</evidence>
<dbReference type="EMBL" id="JBBPBN010000050">
    <property type="protein sequence ID" value="KAK8992269.1"/>
    <property type="molecule type" value="Genomic_DNA"/>
</dbReference>
<name>A0ABR2PVG4_9ROSI</name>